<evidence type="ECO:0000256" key="3">
    <source>
        <dbReference type="ARBA" id="ARBA00022679"/>
    </source>
</evidence>
<dbReference type="InterPro" id="IPR029044">
    <property type="entry name" value="Nucleotide-diphossugar_trans"/>
</dbReference>
<proteinExistence type="inferred from homology"/>
<dbReference type="InterPro" id="IPR001173">
    <property type="entry name" value="Glyco_trans_2-like"/>
</dbReference>
<sequence>MDFIRCYASLANPVVVVWNEFSRDNGRILSGVCGLTVCAIPTNIGLAAALNIGIEKAFDSGAERVLLLDQDSRPTPEMLGRLSSVFDAAVLQGVNVALAGPTLRDRKAHGVVNRVKDRNKAFEIVPRLSTSGSLIDREAFEKVRGMWADLFIDCIDHEWCYRAQSMGFSIVQAVDVDMNHDMGDSGINFLGHYKPIHRSPVRHYYITRNVIWMARQAYVPKMFTVMELLKLLYRIPVYFIVSSSKSKTAVGIVNGIRDGLFALPAKRRLDV</sequence>
<dbReference type="EC" id="2.4.1.-" evidence="5"/>
<organism evidence="5 6">
    <name type="scientific">Sphingobium boeckii</name>
    <dbReference type="NCBI Taxonomy" id="1082345"/>
    <lineage>
        <taxon>Bacteria</taxon>
        <taxon>Pseudomonadati</taxon>
        <taxon>Pseudomonadota</taxon>
        <taxon>Alphaproteobacteria</taxon>
        <taxon>Sphingomonadales</taxon>
        <taxon>Sphingomonadaceae</taxon>
        <taxon>Sphingobium</taxon>
    </lineage>
</organism>
<comment type="similarity">
    <text evidence="1">Belongs to the glycosyltransferase 2 family.</text>
</comment>
<comment type="caution">
    <text evidence="5">The sequence shown here is derived from an EMBL/GenBank/DDBJ whole genome shotgun (WGS) entry which is preliminary data.</text>
</comment>
<gene>
    <name evidence="5" type="ORF">FHS49_001748</name>
</gene>
<evidence type="ECO:0000259" key="4">
    <source>
        <dbReference type="Pfam" id="PF00535"/>
    </source>
</evidence>
<keyword evidence="2 5" id="KW-0328">Glycosyltransferase</keyword>
<dbReference type="EMBL" id="JACIJC010000003">
    <property type="protein sequence ID" value="MBB5685732.1"/>
    <property type="molecule type" value="Genomic_DNA"/>
</dbReference>
<dbReference type="RefSeq" id="WP_184017494.1">
    <property type="nucleotide sequence ID" value="NZ_JACIJC010000003.1"/>
</dbReference>
<keyword evidence="6" id="KW-1185">Reference proteome</keyword>
<dbReference type="GO" id="GO:0016757">
    <property type="term" value="F:glycosyltransferase activity"/>
    <property type="evidence" value="ECO:0007669"/>
    <property type="project" value="UniProtKB-KW"/>
</dbReference>
<dbReference type="Gene3D" id="3.90.550.10">
    <property type="entry name" value="Spore Coat Polysaccharide Biosynthesis Protein SpsA, Chain A"/>
    <property type="match status" value="1"/>
</dbReference>
<dbReference type="SUPFAM" id="SSF53448">
    <property type="entry name" value="Nucleotide-diphospho-sugar transferases"/>
    <property type="match status" value="1"/>
</dbReference>
<dbReference type="Pfam" id="PF00535">
    <property type="entry name" value="Glycos_transf_2"/>
    <property type="match status" value="1"/>
</dbReference>
<dbReference type="AlphaFoldDB" id="A0A7W9AHE0"/>
<dbReference type="PANTHER" id="PTHR43179:SF12">
    <property type="entry name" value="GALACTOFURANOSYLTRANSFERASE GLFT2"/>
    <property type="match status" value="1"/>
</dbReference>
<keyword evidence="3 5" id="KW-0808">Transferase</keyword>
<protein>
    <submittedName>
        <fullName evidence="5">Rhamnosyltransferase</fullName>
        <ecNumber evidence="5">2.4.1.-</ecNumber>
    </submittedName>
</protein>
<evidence type="ECO:0000256" key="1">
    <source>
        <dbReference type="ARBA" id="ARBA00006739"/>
    </source>
</evidence>
<evidence type="ECO:0000313" key="6">
    <source>
        <dbReference type="Proteomes" id="UP000549617"/>
    </source>
</evidence>
<reference evidence="5 6" key="1">
    <citation type="submission" date="2020-08" db="EMBL/GenBank/DDBJ databases">
        <title>Genomic Encyclopedia of Type Strains, Phase IV (KMG-IV): sequencing the most valuable type-strain genomes for metagenomic binning, comparative biology and taxonomic classification.</title>
        <authorList>
            <person name="Goeker M."/>
        </authorList>
    </citation>
    <scope>NUCLEOTIDE SEQUENCE [LARGE SCALE GENOMIC DNA]</scope>
    <source>
        <strain evidence="5 6">DSM 25079</strain>
    </source>
</reference>
<accession>A0A7W9AHE0</accession>
<evidence type="ECO:0000256" key="2">
    <source>
        <dbReference type="ARBA" id="ARBA00022676"/>
    </source>
</evidence>
<dbReference type="Proteomes" id="UP000549617">
    <property type="component" value="Unassembled WGS sequence"/>
</dbReference>
<evidence type="ECO:0000313" key="5">
    <source>
        <dbReference type="EMBL" id="MBB5685732.1"/>
    </source>
</evidence>
<name>A0A7W9AHE0_9SPHN</name>
<feature type="domain" description="Glycosyltransferase 2-like" evidence="4">
    <location>
        <begin position="30"/>
        <end position="143"/>
    </location>
</feature>
<dbReference type="PANTHER" id="PTHR43179">
    <property type="entry name" value="RHAMNOSYLTRANSFERASE WBBL"/>
    <property type="match status" value="1"/>
</dbReference>